<sequence length="294" mass="31170">KGQALPIVLILLAIGGLLIVPTLNYASTSLKTHQVTETKAEELYSADSGVEDALYWLPQLWQSGGSAGPYSNWARSSYEINDRNVGVTVENVTSQTYKITSTATSTGGGSTTVECYAYPLDFSWLFDSAITSPGDITIKPGCNITGNVTYGGELNKSPGVTVNGDEIQGLPSEWPEADELSEFYWEDVKSLTPVPDGHTIDISSGNETAPYLIGPLYAQGDLDITGSGVARLEGTTYVKGNLRAWPGCSINLNGQTIYAEGSITLQPGCTVSGSGCIIAEGDINFQPNMDSSED</sequence>
<comment type="caution">
    <text evidence="1">The sequence shown here is derived from an EMBL/GenBank/DDBJ whole genome shotgun (WGS) entry which is preliminary data.</text>
</comment>
<name>X1LBX3_9ZZZZ</name>
<feature type="non-terminal residue" evidence="1">
    <location>
        <position position="294"/>
    </location>
</feature>
<accession>X1LBX3</accession>
<dbReference type="AlphaFoldDB" id="X1LBX3"/>
<proteinExistence type="predicted"/>
<feature type="non-terminal residue" evidence="1">
    <location>
        <position position="1"/>
    </location>
</feature>
<gene>
    <name evidence="1" type="ORF">S06H3_09534</name>
</gene>
<protein>
    <recommendedName>
        <fullName evidence="2">Type 4 fimbrial biogenesis protein PilX N-terminal domain-containing protein</fullName>
    </recommendedName>
</protein>
<reference evidence="1" key="1">
    <citation type="journal article" date="2014" name="Front. Microbiol.">
        <title>High frequency of phylogenetically diverse reductive dehalogenase-homologous genes in deep subseafloor sedimentary metagenomes.</title>
        <authorList>
            <person name="Kawai M."/>
            <person name="Futagami T."/>
            <person name="Toyoda A."/>
            <person name="Takaki Y."/>
            <person name="Nishi S."/>
            <person name="Hori S."/>
            <person name="Arai W."/>
            <person name="Tsubouchi T."/>
            <person name="Morono Y."/>
            <person name="Uchiyama I."/>
            <person name="Ito T."/>
            <person name="Fujiyama A."/>
            <person name="Inagaki F."/>
            <person name="Takami H."/>
        </authorList>
    </citation>
    <scope>NUCLEOTIDE SEQUENCE</scope>
    <source>
        <strain evidence="1">Expedition CK06-06</strain>
    </source>
</reference>
<evidence type="ECO:0000313" key="1">
    <source>
        <dbReference type="EMBL" id="GAI16578.1"/>
    </source>
</evidence>
<organism evidence="1">
    <name type="scientific">marine sediment metagenome</name>
    <dbReference type="NCBI Taxonomy" id="412755"/>
    <lineage>
        <taxon>unclassified sequences</taxon>
        <taxon>metagenomes</taxon>
        <taxon>ecological metagenomes</taxon>
    </lineage>
</organism>
<dbReference type="EMBL" id="BARV01004227">
    <property type="protein sequence ID" value="GAI16578.1"/>
    <property type="molecule type" value="Genomic_DNA"/>
</dbReference>
<evidence type="ECO:0008006" key="2">
    <source>
        <dbReference type="Google" id="ProtNLM"/>
    </source>
</evidence>